<feature type="transmembrane region" description="Helical" evidence="5">
    <location>
        <begin position="20"/>
        <end position="49"/>
    </location>
</feature>
<dbReference type="Pfam" id="PF05105">
    <property type="entry name" value="Phage_holin_4_1"/>
    <property type="match status" value="1"/>
</dbReference>
<evidence type="ECO:0000256" key="2">
    <source>
        <dbReference type="ARBA" id="ARBA00022692"/>
    </source>
</evidence>
<gene>
    <name evidence="6" type="ORF">FPZ42_07620</name>
</gene>
<evidence type="ECO:0000256" key="4">
    <source>
        <dbReference type="ARBA" id="ARBA00023136"/>
    </source>
</evidence>
<evidence type="ECO:0000313" key="7">
    <source>
        <dbReference type="Proteomes" id="UP000318010"/>
    </source>
</evidence>
<keyword evidence="2 5" id="KW-0812">Transmembrane</keyword>
<protein>
    <submittedName>
        <fullName evidence="6">Phage holin family protein</fullName>
    </submittedName>
</protein>
<dbReference type="Proteomes" id="UP000318010">
    <property type="component" value="Unassembled WGS sequence"/>
</dbReference>
<comment type="subcellular location">
    <subcellularLocation>
        <location evidence="1">Membrane</location>
        <topology evidence="1">Multi-pass membrane protein</topology>
    </subcellularLocation>
</comment>
<evidence type="ECO:0000256" key="3">
    <source>
        <dbReference type="ARBA" id="ARBA00022989"/>
    </source>
</evidence>
<dbReference type="OrthoDB" id="795613at2"/>
<name>A0A563U6F0_9SPHI</name>
<dbReference type="InterPro" id="IPR006480">
    <property type="entry name" value="Phage_holin_4_1"/>
</dbReference>
<reference evidence="6 7" key="1">
    <citation type="submission" date="2019-07" db="EMBL/GenBank/DDBJ databases">
        <authorList>
            <person name="Kim J."/>
        </authorList>
    </citation>
    <scope>NUCLEOTIDE SEQUENCE [LARGE SCALE GENOMIC DNA]</scope>
    <source>
        <strain evidence="6 7">MJ1a</strain>
    </source>
</reference>
<comment type="caution">
    <text evidence="6">The sequence shown here is derived from an EMBL/GenBank/DDBJ whole genome shotgun (WGS) entry which is preliminary data.</text>
</comment>
<dbReference type="RefSeq" id="WP_146269984.1">
    <property type="nucleotide sequence ID" value="NZ_VOEI01000002.1"/>
</dbReference>
<keyword evidence="7" id="KW-1185">Reference proteome</keyword>
<dbReference type="EMBL" id="VOEI01000002">
    <property type="protein sequence ID" value="TWR26894.1"/>
    <property type="molecule type" value="Genomic_DNA"/>
</dbReference>
<feature type="transmembrane region" description="Helical" evidence="5">
    <location>
        <begin position="70"/>
        <end position="88"/>
    </location>
</feature>
<evidence type="ECO:0000256" key="5">
    <source>
        <dbReference type="SAM" id="Phobius"/>
    </source>
</evidence>
<keyword evidence="4 5" id="KW-0472">Membrane</keyword>
<sequence length="152" mass="17549">MDFILHLFKKIFSYGWKLQLAFLLYLTPIQGYLLCVYILLFIDLISGVYKALIAKQKITSKRLRDTIVKYFFYSLAIYIGFEIDLKILQTETDFYLSRLIGGTIAMIEAYSILENISVITGTNILETIKNKLADYINSKIKLPDVNPNDKAE</sequence>
<evidence type="ECO:0000256" key="1">
    <source>
        <dbReference type="ARBA" id="ARBA00004141"/>
    </source>
</evidence>
<evidence type="ECO:0000313" key="6">
    <source>
        <dbReference type="EMBL" id="TWR26894.1"/>
    </source>
</evidence>
<dbReference type="AlphaFoldDB" id="A0A563U6F0"/>
<proteinExistence type="predicted"/>
<accession>A0A563U6F0</accession>
<keyword evidence="3 5" id="KW-1133">Transmembrane helix</keyword>
<dbReference type="GO" id="GO:0016020">
    <property type="term" value="C:membrane"/>
    <property type="evidence" value="ECO:0007669"/>
    <property type="project" value="UniProtKB-SubCell"/>
</dbReference>
<organism evidence="6 7">
    <name type="scientific">Mucilaginibacter achroorhodeus</name>
    <dbReference type="NCBI Taxonomy" id="2599294"/>
    <lineage>
        <taxon>Bacteria</taxon>
        <taxon>Pseudomonadati</taxon>
        <taxon>Bacteroidota</taxon>
        <taxon>Sphingobacteriia</taxon>
        <taxon>Sphingobacteriales</taxon>
        <taxon>Sphingobacteriaceae</taxon>
        <taxon>Mucilaginibacter</taxon>
    </lineage>
</organism>